<evidence type="ECO:0000313" key="1">
    <source>
        <dbReference type="EMBL" id="KAA0051317.1"/>
    </source>
</evidence>
<dbReference type="AlphaFoldDB" id="A0A5A7UA67"/>
<accession>A0A5A7UA67</accession>
<dbReference type="Proteomes" id="UP000321393">
    <property type="component" value="Unassembled WGS sequence"/>
</dbReference>
<sequence length="92" mass="10874">MKLHDLALVPIEGMEFPKRKPEKVKLIRENLKIAQNRQKSYADKRRIDLEFEIGDQVFLRLSPWKCVLRFGRKGGRNDYCKETVTRKVTSVL</sequence>
<organism evidence="1 2">
    <name type="scientific">Cucumis melo var. makuwa</name>
    <name type="common">Oriental melon</name>
    <dbReference type="NCBI Taxonomy" id="1194695"/>
    <lineage>
        <taxon>Eukaryota</taxon>
        <taxon>Viridiplantae</taxon>
        <taxon>Streptophyta</taxon>
        <taxon>Embryophyta</taxon>
        <taxon>Tracheophyta</taxon>
        <taxon>Spermatophyta</taxon>
        <taxon>Magnoliopsida</taxon>
        <taxon>eudicotyledons</taxon>
        <taxon>Gunneridae</taxon>
        <taxon>Pentapetalae</taxon>
        <taxon>rosids</taxon>
        <taxon>fabids</taxon>
        <taxon>Cucurbitales</taxon>
        <taxon>Cucurbitaceae</taxon>
        <taxon>Benincaseae</taxon>
        <taxon>Cucumis</taxon>
    </lineage>
</organism>
<protein>
    <recommendedName>
        <fullName evidence="3">DNA/RNA polymerases superfamily protein</fullName>
    </recommendedName>
</protein>
<evidence type="ECO:0000313" key="2">
    <source>
        <dbReference type="Proteomes" id="UP000321393"/>
    </source>
</evidence>
<gene>
    <name evidence="1" type="ORF">E6C27_scaffold55G00310</name>
</gene>
<comment type="caution">
    <text evidence="1">The sequence shown here is derived from an EMBL/GenBank/DDBJ whole genome shotgun (WGS) entry which is preliminary data.</text>
</comment>
<reference evidence="1 2" key="1">
    <citation type="submission" date="2019-08" db="EMBL/GenBank/DDBJ databases">
        <title>Draft genome sequences of two oriental melons (Cucumis melo L. var makuwa).</title>
        <authorList>
            <person name="Kwon S.-Y."/>
        </authorList>
    </citation>
    <scope>NUCLEOTIDE SEQUENCE [LARGE SCALE GENOMIC DNA]</scope>
    <source>
        <strain evidence="2">cv. SW 3</strain>
        <tissue evidence="1">Leaf</tissue>
    </source>
</reference>
<dbReference type="EMBL" id="SSTE01011267">
    <property type="protein sequence ID" value="KAA0051317.1"/>
    <property type="molecule type" value="Genomic_DNA"/>
</dbReference>
<dbReference type="OrthoDB" id="998058at2759"/>
<proteinExistence type="predicted"/>
<name>A0A5A7UA67_CUCMM</name>
<evidence type="ECO:0008006" key="3">
    <source>
        <dbReference type="Google" id="ProtNLM"/>
    </source>
</evidence>